<accession>S3D6G1</accession>
<dbReference type="KEGG" id="glz:GLAREA_07848"/>
<dbReference type="EMBL" id="KE145359">
    <property type="protein sequence ID" value="EPE32714.1"/>
    <property type="molecule type" value="Genomic_DNA"/>
</dbReference>
<name>S3D6G1_GLAL2</name>
<organism evidence="1 2">
    <name type="scientific">Glarea lozoyensis (strain ATCC 20868 / MF5171)</name>
    <dbReference type="NCBI Taxonomy" id="1116229"/>
    <lineage>
        <taxon>Eukaryota</taxon>
        <taxon>Fungi</taxon>
        <taxon>Dikarya</taxon>
        <taxon>Ascomycota</taxon>
        <taxon>Pezizomycotina</taxon>
        <taxon>Leotiomycetes</taxon>
        <taxon>Helotiales</taxon>
        <taxon>Helotiaceae</taxon>
        <taxon>Glarea</taxon>
    </lineage>
</organism>
<dbReference type="GeneID" id="19466900"/>
<reference evidence="1 2" key="1">
    <citation type="journal article" date="2013" name="BMC Genomics">
        <title>Genomics-driven discovery of the pneumocandin biosynthetic gene cluster in the fungus Glarea lozoyensis.</title>
        <authorList>
            <person name="Chen L."/>
            <person name="Yue Q."/>
            <person name="Zhang X."/>
            <person name="Xiang M."/>
            <person name="Wang C."/>
            <person name="Li S."/>
            <person name="Che Y."/>
            <person name="Ortiz-Lopez F.J."/>
            <person name="Bills G.F."/>
            <person name="Liu X."/>
            <person name="An Z."/>
        </authorList>
    </citation>
    <scope>NUCLEOTIDE SEQUENCE [LARGE SCALE GENOMIC DNA]</scope>
    <source>
        <strain evidence="2">ATCC 20868 / MF5171</strain>
    </source>
</reference>
<dbReference type="HOGENOM" id="CLU_2146105_0_0_1"/>
<dbReference type="OrthoDB" id="10323724at2759"/>
<dbReference type="Proteomes" id="UP000016922">
    <property type="component" value="Unassembled WGS sequence"/>
</dbReference>
<gene>
    <name evidence="1" type="ORF">GLAREA_07848</name>
</gene>
<dbReference type="RefSeq" id="XP_008080726.1">
    <property type="nucleotide sequence ID" value="XM_008082535.1"/>
</dbReference>
<keyword evidence="2" id="KW-1185">Reference proteome</keyword>
<evidence type="ECO:0000313" key="1">
    <source>
        <dbReference type="EMBL" id="EPE32714.1"/>
    </source>
</evidence>
<proteinExistence type="predicted"/>
<protein>
    <submittedName>
        <fullName evidence="1">Uncharacterized protein</fullName>
    </submittedName>
</protein>
<sequence>MVTPLLPVHSHNLMKALNTTWSARRVVQSNWVEIGVKDVIENVIVLLRKDPENNEIRAQAEGWMPEYEEIRHASKNMTERDKKTRMEYLLRKIEGMLRIYAETRGHAEEIPA</sequence>
<dbReference type="AlphaFoldDB" id="S3D6G1"/>
<evidence type="ECO:0000313" key="2">
    <source>
        <dbReference type="Proteomes" id="UP000016922"/>
    </source>
</evidence>